<keyword evidence="3" id="KW-1185">Reference proteome</keyword>
<dbReference type="EMBL" id="JAROCG010000001">
    <property type="protein sequence ID" value="MDN4611719.1"/>
    <property type="molecule type" value="Genomic_DNA"/>
</dbReference>
<reference evidence="2" key="1">
    <citation type="submission" date="2023-06" db="EMBL/GenBank/DDBJ databases">
        <title>MT1 and MT2 Draft Genomes of Novel Species.</title>
        <authorList>
            <person name="Venkateswaran K."/>
        </authorList>
    </citation>
    <scope>NUCLEOTIDE SEQUENCE</scope>
    <source>
        <strain evidence="2">IIF3SC-B10</strain>
    </source>
</reference>
<dbReference type="InterPro" id="IPR011109">
    <property type="entry name" value="DNA_bind_recombinase_dom"/>
</dbReference>
<dbReference type="Pfam" id="PF07508">
    <property type="entry name" value="Recombinase"/>
    <property type="match status" value="1"/>
</dbReference>
<dbReference type="InterPro" id="IPR025827">
    <property type="entry name" value="Zn_ribbon_recom_dom"/>
</dbReference>
<feature type="domain" description="Recombinase" evidence="1">
    <location>
        <begin position="99"/>
        <end position="204"/>
    </location>
</feature>
<dbReference type="PANTHER" id="PTHR30461:SF23">
    <property type="entry name" value="DNA RECOMBINASE-RELATED"/>
    <property type="match status" value="1"/>
</dbReference>
<organism evidence="2 3">
    <name type="scientific">Arthrobacter burdickii</name>
    <dbReference type="NCBI Taxonomy" id="3035920"/>
    <lineage>
        <taxon>Bacteria</taxon>
        <taxon>Bacillati</taxon>
        <taxon>Actinomycetota</taxon>
        <taxon>Actinomycetes</taxon>
        <taxon>Micrococcales</taxon>
        <taxon>Micrococcaceae</taxon>
        <taxon>Arthrobacter</taxon>
    </lineage>
</organism>
<evidence type="ECO:0000313" key="2">
    <source>
        <dbReference type="EMBL" id="MDN4611719.1"/>
    </source>
</evidence>
<comment type="caution">
    <text evidence="2">The sequence shown here is derived from an EMBL/GenBank/DDBJ whole genome shotgun (WGS) entry which is preliminary data.</text>
</comment>
<dbReference type="RefSeq" id="WP_301227877.1">
    <property type="nucleotide sequence ID" value="NZ_JAROCG010000001.1"/>
</dbReference>
<evidence type="ECO:0000313" key="3">
    <source>
        <dbReference type="Proteomes" id="UP001174209"/>
    </source>
</evidence>
<dbReference type="Gene3D" id="3.90.1750.20">
    <property type="entry name" value="Putative Large Serine Recombinase, Chain B, Domain 2"/>
    <property type="match status" value="1"/>
</dbReference>
<accession>A0ABT8K2Y2</accession>
<dbReference type="InterPro" id="IPR050639">
    <property type="entry name" value="SSR_resolvase"/>
</dbReference>
<dbReference type="Pfam" id="PF13408">
    <property type="entry name" value="Zn_ribbon_recom"/>
    <property type="match status" value="1"/>
</dbReference>
<gene>
    <name evidence="2" type="ORF">P5G52_12680</name>
</gene>
<protein>
    <submittedName>
        <fullName evidence="2">Recombinase family protein</fullName>
    </submittedName>
</protein>
<dbReference type="InterPro" id="IPR038109">
    <property type="entry name" value="DNA_bind_recomb_sf"/>
</dbReference>
<name>A0ABT8K2Y2_9MICC</name>
<sequence>MDTRPGLLDLKKDYEAGRFELAVADDYSRFSRDMADGASIIGSMEVATFREGIPDPEDDFSPLLFMLLSHKFSRDTGKRWNATHAHRIARRLPPNGVKQFGYDKLPDGSYVINPEKAEALRHLYSEYTRGVGAIKLVQWLAEQGITSVRGTAFTTQTLFKLLDKPFAAGYFVWAEKEYKGAHEPILTEGQWAAYKDARNNRKLNQAPRNPGWWLAGIAKCGRCGGNLVSTTIKGKQSVNCSTYNNKGKATCAGVFRKRATVDFQVQMYLVSHEEQFADAMPTDDAAYGRASKVRSASADSQHHRSLNSCTSNLSLMLRCSLRNYGAPGTSSRSTLFSSQENFEVNIHTTMASYSRHKPIAQGTPHIGTKALTESSGARCCTLFKPHTRR</sequence>
<evidence type="ECO:0000259" key="1">
    <source>
        <dbReference type="PROSITE" id="PS51737"/>
    </source>
</evidence>
<dbReference type="Proteomes" id="UP001174209">
    <property type="component" value="Unassembled WGS sequence"/>
</dbReference>
<dbReference type="PANTHER" id="PTHR30461">
    <property type="entry name" value="DNA-INVERTASE FROM LAMBDOID PROPHAGE"/>
    <property type="match status" value="1"/>
</dbReference>
<proteinExistence type="predicted"/>
<dbReference type="PROSITE" id="PS51737">
    <property type="entry name" value="RECOMBINASE_DNA_BIND"/>
    <property type="match status" value="1"/>
</dbReference>